<dbReference type="GeneID" id="54329507"/>
<evidence type="ECO:0000313" key="2">
    <source>
        <dbReference type="EMBL" id="KAA8645386.1"/>
    </source>
</evidence>
<feature type="compositionally biased region" description="Polar residues" evidence="1">
    <location>
        <begin position="40"/>
        <end position="52"/>
    </location>
</feature>
<dbReference type="OrthoDB" id="5281682at2759"/>
<sequence>MLSDPVSFPPSLPSMLASSPLPLPRPVSVNSLARASVSSTIPYTKSTRSTSAEFEVHDGPVTPLSNPGQLACQSPIDTEMEEAPIITDGPASSEAGLRFEDLPIEIHEAILDYLFGERASALTSVGPSKPSARGWNKSLRHPRRKALSNLSLISPVWRSLVQERIYRHIKIKGTTDELAGGAHWFSMHPHLAPHVRHVEIWIPVWGRRANKTPHHPFPARRYHEGTVEWADVAGTQTNGAMWDGFEPNRGGDYKYYYASHNATLAEIFHHVKACFPEARILTLEGGHCKRPPMIRHFRDDPPGQSRQALPRLPDIQTFVMRGAWNIMRSPQHWRTLSDALPNLREWHCAYVKPKIEGYDTVADVLLRLPSSLVHVNISLEGFYNKDNSQSGWLGDGINPPHLCGLLGEVAPRLESLAFTGKICACLFQPAACTDQSTSLIPSKSRLKSLDLVVKTCCREKRSSSSLPFLDEFSGITNLNFIRSFEKLVIGAVHNLRFHQSLDYMRIRFIDLDSACPPLNPYFQLVGTECCGLWSASILETLHDSRPEAQFVELNDGIYPQYGPNNQIVGAVYPRTRPLSIHALTYKIIAEVSKP</sequence>
<comment type="caution">
    <text evidence="2">The sequence shown here is derived from an EMBL/GenBank/DDBJ whole genome shotgun (WGS) entry which is preliminary data.</text>
</comment>
<reference evidence="2 3" key="1">
    <citation type="submission" date="2019-08" db="EMBL/GenBank/DDBJ databases">
        <title>The genome sequence of a newly discovered highly antifungal drug resistant Aspergillus species, Aspergillus tanneri NIH 1004.</title>
        <authorList>
            <person name="Mounaud S."/>
            <person name="Singh I."/>
            <person name="Joardar V."/>
            <person name="Pakala S."/>
            <person name="Pakala S."/>
            <person name="Venepally P."/>
            <person name="Chung J.K."/>
            <person name="Losada L."/>
            <person name="Nierman W.C."/>
        </authorList>
    </citation>
    <scope>NUCLEOTIDE SEQUENCE [LARGE SCALE GENOMIC DNA]</scope>
    <source>
        <strain evidence="2 3">NIH1004</strain>
    </source>
</reference>
<dbReference type="AlphaFoldDB" id="A0A5M9MHU3"/>
<dbReference type="VEuPathDB" id="FungiDB:EYZ11_000425"/>
<proteinExistence type="predicted"/>
<dbReference type="RefSeq" id="XP_033424747.1">
    <property type="nucleotide sequence ID" value="XM_033571432.1"/>
</dbReference>
<accession>A0A5M9MHU3</accession>
<organism evidence="2 3">
    <name type="scientific">Aspergillus tanneri</name>
    <dbReference type="NCBI Taxonomy" id="1220188"/>
    <lineage>
        <taxon>Eukaryota</taxon>
        <taxon>Fungi</taxon>
        <taxon>Dikarya</taxon>
        <taxon>Ascomycota</taxon>
        <taxon>Pezizomycotina</taxon>
        <taxon>Eurotiomycetes</taxon>
        <taxon>Eurotiomycetidae</taxon>
        <taxon>Eurotiales</taxon>
        <taxon>Aspergillaceae</taxon>
        <taxon>Aspergillus</taxon>
        <taxon>Aspergillus subgen. Circumdati</taxon>
    </lineage>
</organism>
<protein>
    <submittedName>
        <fullName evidence="2">Uncharacterized protein</fullName>
    </submittedName>
</protein>
<feature type="region of interest" description="Disordered" evidence="1">
    <location>
        <begin position="40"/>
        <end position="68"/>
    </location>
</feature>
<dbReference type="Proteomes" id="UP000324241">
    <property type="component" value="Unassembled WGS sequence"/>
</dbReference>
<evidence type="ECO:0000256" key="1">
    <source>
        <dbReference type="SAM" id="MobiDB-lite"/>
    </source>
</evidence>
<dbReference type="EMBL" id="QUQM01000007">
    <property type="protein sequence ID" value="KAA8645386.1"/>
    <property type="molecule type" value="Genomic_DNA"/>
</dbReference>
<evidence type="ECO:0000313" key="3">
    <source>
        <dbReference type="Proteomes" id="UP000324241"/>
    </source>
</evidence>
<gene>
    <name evidence="2" type="ORF">ATNIH1004_006805</name>
</gene>
<name>A0A5M9MHU3_9EURO</name>